<comment type="pathway">
    <text evidence="3">Carbohydrate biosynthesis; gluconeogenesis.</text>
</comment>
<dbReference type="InterPro" id="IPR002192">
    <property type="entry name" value="PPDK_AMP/ATP-bd"/>
</dbReference>
<reference evidence="17 20" key="2">
    <citation type="submission" date="2019-02" db="EMBL/GenBank/DDBJ databases">
        <title>Complete genome sequence of Desulfobacter hydrogenophilus AcRS1.</title>
        <authorList>
            <person name="Marietou A."/>
            <person name="Lund M.B."/>
            <person name="Marshall I.P.G."/>
            <person name="Schreiber L."/>
            <person name="Jorgensen B."/>
        </authorList>
    </citation>
    <scope>NUCLEOTIDE SEQUENCE [LARGE SCALE GENOMIC DNA]</scope>
    <source>
        <strain evidence="17 20">AcRS1</strain>
    </source>
</reference>
<evidence type="ECO:0000256" key="8">
    <source>
        <dbReference type="ARBA" id="ARBA00022723"/>
    </source>
</evidence>
<evidence type="ECO:0000256" key="11">
    <source>
        <dbReference type="ARBA" id="ARBA00022840"/>
    </source>
</evidence>
<evidence type="ECO:0000256" key="7">
    <source>
        <dbReference type="ARBA" id="ARBA00022679"/>
    </source>
</evidence>
<dbReference type="InterPro" id="IPR013815">
    <property type="entry name" value="ATP_grasp_subdomain_1"/>
</dbReference>
<keyword evidence="7" id="KW-0808">Transferase</keyword>
<dbReference type="GO" id="GO:0005524">
    <property type="term" value="F:ATP binding"/>
    <property type="evidence" value="ECO:0007669"/>
    <property type="project" value="UniProtKB-KW"/>
</dbReference>
<reference evidence="18 19" key="1">
    <citation type="submission" date="2018-06" db="EMBL/GenBank/DDBJ databases">
        <title>Complete Genome Sequence of Desulfobacter hydrogenophilus (DSM3380).</title>
        <authorList>
            <person name="Marietou A."/>
            <person name="Schreiber L."/>
            <person name="Marshall I."/>
            <person name="Jorgensen B."/>
        </authorList>
    </citation>
    <scope>NUCLEOTIDE SEQUENCE [LARGE SCALE GENOMIC DNA]</scope>
    <source>
        <strain evidence="18 19">DSM 3380</strain>
    </source>
</reference>
<evidence type="ECO:0000259" key="15">
    <source>
        <dbReference type="Pfam" id="PF00391"/>
    </source>
</evidence>
<dbReference type="GO" id="GO:0006094">
    <property type="term" value="P:gluconeogenesis"/>
    <property type="evidence" value="ECO:0007669"/>
    <property type="project" value="UniProtKB-UniPathway"/>
</dbReference>
<evidence type="ECO:0000256" key="10">
    <source>
        <dbReference type="ARBA" id="ARBA00022777"/>
    </source>
</evidence>
<dbReference type="Gene3D" id="3.30.1490.20">
    <property type="entry name" value="ATP-grasp fold, A domain"/>
    <property type="match status" value="1"/>
</dbReference>
<dbReference type="GO" id="GO:0008986">
    <property type="term" value="F:pyruvate, water dikinase activity"/>
    <property type="evidence" value="ECO:0007669"/>
    <property type="project" value="UniProtKB-EC"/>
</dbReference>
<dbReference type="EMBL" id="CP036313">
    <property type="protein sequence ID" value="QBH11858.1"/>
    <property type="molecule type" value="Genomic_DNA"/>
</dbReference>
<dbReference type="EMBL" id="QLNI01000072">
    <property type="protein sequence ID" value="RAM00023.1"/>
    <property type="molecule type" value="Genomic_DNA"/>
</dbReference>
<keyword evidence="10" id="KW-0418">Kinase</keyword>
<dbReference type="PANTHER" id="PTHR43030">
    <property type="entry name" value="PHOSPHOENOLPYRUVATE SYNTHASE"/>
    <property type="match status" value="1"/>
</dbReference>
<comment type="function">
    <text evidence="2">Catalyzes the phosphorylation of pyruvate to phosphoenolpyruvate.</text>
</comment>
<dbReference type="PANTHER" id="PTHR43030:SF1">
    <property type="entry name" value="PHOSPHOENOLPYRUVATE SYNTHASE"/>
    <property type="match status" value="1"/>
</dbReference>
<evidence type="ECO:0000259" key="16">
    <source>
        <dbReference type="Pfam" id="PF01326"/>
    </source>
</evidence>
<dbReference type="UniPathway" id="UPA00138"/>
<comment type="cofactor">
    <cofactor evidence="1">
        <name>Mg(2+)</name>
        <dbReference type="ChEBI" id="CHEBI:18420"/>
    </cofactor>
</comment>
<evidence type="ECO:0000256" key="14">
    <source>
        <dbReference type="ARBA" id="ARBA00047700"/>
    </source>
</evidence>
<keyword evidence="20" id="KW-1185">Reference proteome</keyword>
<dbReference type="AlphaFoldDB" id="A0A328FAB2"/>
<dbReference type="GO" id="GO:0046872">
    <property type="term" value="F:metal ion binding"/>
    <property type="evidence" value="ECO:0007669"/>
    <property type="project" value="UniProtKB-KW"/>
</dbReference>
<comment type="similarity">
    <text evidence="4">Belongs to the PEP-utilizing enzyme family.</text>
</comment>
<evidence type="ECO:0000256" key="9">
    <source>
        <dbReference type="ARBA" id="ARBA00022741"/>
    </source>
</evidence>
<feature type="domain" description="Pyruvate phosphate dikinase AMP/ATP-binding" evidence="16">
    <location>
        <begin position="128"/>
        <end position="440"/>
    </location>
</feature>
<accession>A0A328FAB2</accession>
<evidence type="ECO:0000256" key="4">
    <source>
        <dbReference type="ARBA" id="ARBA00007837"/>
    </source>
</evidence>
<dbReference type="InterPro" id="IPR008279">
    <property type="entry name" value="PEP-util_enz_mobile_dom"/>
</dbReference>
<keyword evidence="12" id="KW-0460">Magnesium</keyword>
<sequence>MLIKNLFRHWTYQVFAPGTVLREKYEAFKRLLGHDRAAHEHLAVLEDLYYNQRQVDLEFVVRTYEAFSGAVADMVQELLAMCPNGYWSLKDYHKKFDFYVRFILAPPKFDFSPPFILTLEQDLCLNEDNVGGKAAVLSRLKQALGLPVPQGFVITTRAFHLFMEAGNLYPFVRQQLAALDIDEPANLAATALTIEKAVLAASLPEELAKEIEAGLVRLEAVAAGFKKDNSPFRFAMRSSAVREDGDVSFAGQYLSLMNVNMADVDLAYKRVIASKYSPAALSYRIRSGIPDHDTPMAVLVLEMIEARAAGVIYTRDVNGRDPGSLTIYSAWGLGGSVVDGRVTPDMIRVDQNGGITSARTGAKDRRLVPDGGQGTCMANTNRGKRRALSIGTREIITLNKWARTVEQYFKTPQDMEWCLSTGRELFFLQSRSLKARDPVEKTQSVSAPDLSPFCRGGQIICAGKAAGPLFKLNRLEQLKDIPEHAVVAAPFGLPQYTAAIHRMAGIILETGSAAGHFASIAREFGLPAIICPEGFDTLESGSMVTLDADAGRVYPGEIKSLLSPSSGRSDQDGFANSTLMDKLGFIIRFCADLKLTDPDAWDFSPEACRSMHDIIRFVHETAVREMFFLGQRRGTRKKGAKQLMSGLPMLFYILDVGAGKDAGLFSLPGKRSVLGMADLACVPLKALFKGLSHPDICWDEANHFDWESYDKIVMAGGIISPDSPQFGSYAVVSRTYMNLNLRFGYHFVILDCICAPSKEDNYILFRFSGGGGNSGGRWRRARFIAGVLEKIGFVTQVTSDLIDGRIMGVDDARIQEILDQTGRLLGATKLMDMYLKDGENMEEYVSAFMNGQYDFRPFTGE</sequence>
<keyword evidence="11" id="KW-0067">ATP-binding</keyword>
<proteinExistence type="inferred from homology"/>
<evidence type="ECO:0000256" key="2">
    <source>
        <dbReference type="ARBA" id="ARBA00002988"/>
    </source>
</evidence>
<evidence type="ECO:0000256" key="12">
    <source>
        <dbReference type="ARBA" id="ARBA00022842"/>
    </source>
</evidence>
<dbReference type="Proteomes" id="UP000248798">
    <property type="component" value="Unassembled WGS sequence"/>
</dbReference>
<dbReference type="Gene3D" id="3.30.470.20">
    <property type="entry name" value="ATP-grasp fold, B domain"/>
    <property type="match status" value="1"/>
</dbReference>
<dbReference type="InterPro" id="IPR006319">
    <property type="entry name" value="PEP_synth"/>
</dbReference>
<evidence type="ECO:0000256" key="13">
    <source>
        <dbReference type="ARBA" id="ARBA00033470"/>
    </source>
</evidence>
<evidence type="ECO:0000313" key="17">
    <source>
        <dbReference type="EMBL" id="QBH11858.1"/>
    </source>
</evidence>
<dbReference type="SUPFAM" id="SSF56059">
    <property type="entry name" value="Glutathione synthetase ATP-binding domain-like"/>
    <property type="match status" value="1"/>
</dbReference>
<organism evidence="18 19">
    <name type="scientific">Desulfobacter hydrogenophilus</name>
    <dbReference type="NCBI Taxonomy" id="2291"/>
    <lineage>
        <taxon>Bacteria</taxon>
        <taxon>Pseudomonadati</taxon>
        <taxon>Thermodesulfobacteriota</taxon>
        <taxon>Desulfobacteria</taxon>
        <taxon>Desulfobacterales</taxon>
        <taxon>Desulfobacteraceae</taxon>
        <taxon>Desulfobacter</taxon>
    </lineage>
</organism>
<keyword evidence="9" id="KW-0547">Nucleotide-binding</keyword>
<dbReference type="Proteomes" id="UP000293902">
    <property type="component" value="Chromosome"/>
</dbReference>
<feature type="domain" description="PEP-utilising enzyme mobile" evidence="15">
    <location>
        <begin position="481"/>
        <end position="551"/>
    </location>
</feature>
<evidence type="ECO:0000256" key="5">
    <source>
        <dbReference type="ARBA" id="ARBA00011996"/>
    </source>
</evidence>
<evidence type="ECO:0000313" key="19">
    <source>
        <dbReference type="Proteomes" id="UP000248798"/>
    </source>
</evidence>
<dbReference type="InterPro" id="IPR036637">
    <property type="entry name" value="Phosphohistidine_dom_sf"/>
</dbReference>
<dbReference type="OrthoDB" id="9760711at2"/>
<protein>
    <recommendedName>
        <fullName evidence="6">Phosphoenolpyruvate synthase</fullName>
        <ecNumber evidence="5">2.7.9.2</ecNumber>
    </recommendedName>
    <alternativeName>
        <fullName evidence="13">Pyruvate, water dikinase</fullName>
    </alternativeName>
</protein>
<comment type="catalytic activity">
    <reaction evidence="14">
        <text>pyruvate + ATP + H2O = phosphoenolpyruvate + AMP + phosphate + 2 H(+)</text>
        <dbReference type="Rhea" id="RHEA:11364"/>
        <dbReference type="ChEBI" id="CHEBI:15361"/>
        <dbReference type="ChEBI" id="CHEBI:15377"/>
        <dbReference type="ChEBI" id="CHEBI:15378"/>
        <dbReference type="ChEBI" id="CHEBI:30616"/>
        <dbReference type="ChEBI" id="CHEBI:43474"/>
        <dbReference type="ChEBI" id="CHEBI:58702"/>
        <dbReference type="ChEBI" id="CHEBI:456215"/>
        <dbReference type="EC" id="2.7.9.2"/>
    </reaction>
</comment>
<dbReference type="SUPFAM" id="SSF52009">
    <property type="entry name" value="Phosphohistidine domain"/>
    <property type="match status" value="1"/>
</dbReference>
<dbReference type="RefSeq" id="WP_111960452.1">
    <property type="nucleotide sequence ID" value="NZ_CP036313.1"/>
</dbReference>
<evidence type="ECO:0000256" key="6">
    <source>
        <dbReference type="ARBA" id="ARBA00021623"/>
    </source>
</evidence>
<dbReference type="Gene3D" id="3.50.30.10">
    <property type="entry name" value="Phosphohistidine domain"/>
    <property type="match status" value="1"/>
</dbReference>
<name>A0A328FAB2_9BACT</name>
<evidence type="ECO:0000256" key="1">
    <source>
        <dbReference type="ARBA" id="ARBA00001946"/>
    </source>
</evidence>
<dbReference type="Pfam" id="PF00391">
    <property type="entry name" value="PEP-utilizers"/>
    <property type="match status" value="1"/>
</dbReference>
<gene>
    <name evidence="18" type="ORF">DO021_21355</name>
    <name evidence="17" type="ORF">EYB58_02300</name>
</gene>
<dbReference type="Pfam" id="PF01326">
    <property type="entry name" value="PPDK_N"/>
    <property type="match status" value="1"/>
</dbReference>
<keyword evidence="8" id="KW-0479">Metal-binding</keyword>
<evidence type="ECO:0000313" key="20">
    <source>
        <dbReference type="Proteomes" id="UP000293902"/>
    </source>
</evidence>
<evidence type="ECO:0000313" key="18">
    <source>
        <dbReference type="EMBL" id="RAM00023.1"/>
    </source>
</evidence>
<dbReference type="EC" id="2.7.9.2" evidence="5"/>
<evidence type="ECO:0000256" key="3">
    <source>
        <dbReference type="ARBA" id="ARBA00004742"/>
    </source>
</evidence>